<keyword evidence="2" id="KW-1185">Reference proteome</keyword>
<organism evidence="1 2">
    <name type="scientific">Aureimonas fodinaquatilis</name>
    <dbReference type="NCBI Taxonomy" id="2565783"/>
    <lineage>
        <taxon>Bacteria</taxon>
        <taxon>Pseudomonadati</taxon>
        <taxon>Pseudomonadota</taxon>
        <taxon>Alphaproteobacteria</taxon>
        <taxon>Hyphomicrobiales</taxon>
        <taxon>Aurantimonadaceae</taxon>
        <taxon>Aureimonas</taxon>
    </lineage>
</organism>
<sequence>MIPSWINQPHVELYVEDIPIILNGYEIDAYFNATVTFYLEEAGNFDIGEAFIETSKASGKQRVVSLQRIENARNGHSVNLEHHLDDCLWEHCLKPATSDWIMDKLQEEARNWEDPDQERDMRLGYDLLEAAE</sequence>
<dbReference type="RefSeq" id="WP_149299115.1">
    <property type="nucleotide sequence ID" value="NZ_VTWH01000002.1"/>
</dbReference>
<protein>
    <submittedName>
        <fullName evidence="1">Uncharacterized protein</fullName>
    </submittedName>
</protein>
<proteinExistence type="predicted"/>
<accession>A0A5B0DV09</accession>
<reference evidence="1 2" key="1">
    <citation type="submission" date="2019-08" db="EMBL/GenBank/DDBJ databases">
        <title>Aureimonas fodiniaquatilis sp. nov., isolated from a coal mine wastewater.</title>
        <authorList>
            <person name="Kim W."/>
        </authorList>
    </citation>
    <scope>NUCLEOTIDE SEQUENCE [LARGE SCALE GENOMIC DNA]</scope>
    <source>
        <strain evidence="1 2">CAU 1482</strain>
    </source>
</reference>
<comment type="caution">
    <text evidence="1">The sequence shown here is derived from an EMBL/GenBank/DDBJ whole genome shotgun (WGS) entry which is preliminary data.</text>
</comment>
<evidence type="ECO:0000313" key="1">
    <source>
        <dbReference type="EMBL" id="KAA0970286.1"/>
    </source>
</evidence>
<evidence type="ECO:0000313" key="2">
    <source>
        <dbReference type="Proteomes" id="UP000324738"/>
    </source>
</evidence>
<dbReference type="Proteomes" id="UP000324738">
    <property type="component" value="Unassembled WGS sequence"/>
</dbReference>
<gene>
    <name evidence="1" type="ORF">FPY71_07100</name>
</gene>
<name>A0A5B0DV09_9HYPH</name>
<dbReference type="AlphaFoldDB" id="A0A5B0DV09"/>
<dbReference type="EMBL" id="VTWH01000002">
    <property type="protein sequence ID" value="KAA0970286.1"/>
    <property type="molecule type" value="Genomic_DNA"/>
</dbReference>